<dbReference type="GO" id="GO:0000447">
    <property type="term" value="P:endonucleolytic cleavage in ITS1 to separate SSU-rRNA from 5.8S rRNA and LSU-rRNA from tricistronic rRNA transcript (SSU-rRNA, 5.8S rRNA, LSU-rRNA)"/>
    <property type="evidence" value="ECO:0007669"/>
    <property type="project" value="TreeGrafter"/>
</dbReference>
<sequence length="598" mass="68557">EANIALKRIGVKAADPAAVSEGPAAAEFLVRRQPKSGEDERKRGRKVEVNVDNLLFTDQPNSEGEAFLRDYIINQRWRRPSERVPTYSEVLRSANVDTEELETADASGETVDTFGDNKILDEDDDFLIRVHDYERSQLESGIKSYPRKIETSVHQVAASQARSSRSEKRKARQQRKLAEKKAKMAELDRLRRLKLSLYAEKIERIKRSCGAGCDLTVDLDDDAVIGGVGEVGLEEAREVNPKKARFPDREKTSARTALALVMHLDEDWDPDKHDQLLNRMFDDSYYATHEDPSEIPHYSDNDDASVDNNYEADDSDINDAKGESHDPSVDTVSQNRKKVHLDQDSQMADIENSLENQEGEAEFEKSRHRRRLRGKARLRRAVEREKEVYDPSVYPDFETYFQKYYKINCEDVLPGPTPEEDVFCHFKYRKVTPNDFGLTTEDVLTATPGELNSWVPIHRVTAYRTEDEEERDQRLFHSNHKLRKKTKVISSLNDPDAHWWPSSKAQSDSKSTTGSRRKRSKRKRRHAHENTERGALEEIPHPIEPCIKPATKSEYRKFNGVSISATRLLASGLTTKDLHRAQKRKHKSVPEHSELPSV</sequence>
<accession>A0A8E0VK51</accession>
<dbReference type="AlphaFoldDB" id="A0A8E0VK51"/>
<name>A0A8E0VK51_9TREM</name>
<comment type="caution">
    <text evidence="5">The sequence shown here is derived from an EMBL/GenBank/DDBJ whole genome shotgun (WGS) entry which is preliminary data.</text>
</comment>
<evidence type="ECO:0000256" key="1">
    <source>
        <dbReference type="ARBA" id="ARBA00007473"/>
    </source>
</evidence>
<evidence type="ECO:0000313" key="6">
    <source>
        <dbReference type="Proteomes" id="UP000728185"/>
    </source>
</evidence>
<protein>
    <recommendedName>
        <fullName evidence="2">Protein KRI1 homolog</fullName>
    </recommendedName>
</protein>
<evidence type="ECO:0000256" key="3">
    <source>
        <dbReference type="SAM" id="MobiDB-lite"/>
    </source>
</evidence>
<gene>
    <name evidence="5" type="ORF">FBUS_08957</name>
</gene>
<dbReference type="PANTHER" id="PTHR14490:SF5">
    <property type="entry name" value="PROTEIN KRI1 HOMOLOG"/>
    <property type="match status" value="1"/>
</dbReference>
<dbReference type="InterPro" id="IPR024626">
    <property type="entry name" value="Kri1-like_C"/>
</dbReference>
<organism evidence="5 6">
    <name type="scientific">Fasciolopsis buskii</name>
    <dbReference type="NCBI Taxonomy" id="27845"/>
    <lineage>
        <taxon>Eukaryota</taxon>
        <taxon>Metazoa</taxon>
        <taxon>Spiralia</taxon>
        <taxon>Lophotrochozoa</taxon>
        <taxon>Platyhelminthes</taxon>
        <taxon>Trematoda</taxon>
        <taxon>Digenea</taxon>
        <taxon>Plagiorchiida</taxon>
        <taxon>Echinostomata</taxon>
        <taxon>Echinostomatoidea</taxon>
        <taxon>Fasciolidae</taxon>
        <taxon>Fasciolopsis</taxon>
    </lineage>
</organism>
<dbReference type="GO" id="GO:0005730">
    <property type="term" value="C:nucleolus"/>
    <property type="evidence" value="ECO:0007669"/>
    <property type="project" value="TreeGrafter"/>
</dbReference>
<comment type="similarity">
    <text evidence="1">Belongs to the KRI1 family.</text>
</comment>
<feature type="compositionally biased region" description="Acidic residues" evidence="3">
    <location>
        <begin position="301"/>
        <end position="317"/>
    </location>
</feature>
<feature type="region of interest" description="Disordered" evidence="3">
    <location>
        <begin position="570"/>
        <end position="598"/>
    </location>
</feature>
<dbReference type="InterPro" id="IPR018034">
    <property type="entry name" value="Kri1"/>
</dbReference>
<dbReference type="EMBL" id="LUCM01001965">
    <property type="protein sequence ID" value="KAA0198054.1"/>
    <property type="molecule type" value="Genomic_DNA"/>
</dbReference>
<dbReference type="Pfam" id="PF12936">
    <property type="entry name" value="Kri1_C"/>
    <property type="match status" value="1"/>
</dbReference>
<dbReference type="Pfam" id="PF05178">
    <property type="entry name" value="Kri1"/>
    <property type="match status" value="1"/>
</dbReference>
<feature type="compositionally biased region" description="Basic residues" evidence="3">
    <location>
        <begin position="515"/>
        <end position="527"/>
    </location>
</feature>
<feature type="non-terminal residue" evidence="5">
    <location>
        <position position="598"/>
    </location>
</feature>
<feature type="region of interest" description="Disordered" evidence="3">
    <location>
        <begin position="497"/>
        <end position="538"/>
    </location>
</feature>
<dbReference type="PANTHER" id="PTHR14490">
    <property type="entry name" value="ZINC FINGER, ZZ TYPE"/>
    <property type="match status" value="1"/>
</dbReference>
<dbReference type="Proteomes" id="UP000728185">
    <property type="component" value="Unassembled WGS sequence"/>
</dbReference>
<feature type="compositionally biased region" description="Basic and acidic residues" evidence="3">
    <location>
        <begin position="588"/>
        <end position="598"/>
    </location>
</feature>
<evidence type="ECO:0000259" key="4">
    <source>
        <dbReference type="Pfam" id="PF12936"/>
    </source>
</evidence>
<reference evidence="5" key="1">
    <citation type="submission" date="2019-05" db="EMBL/GenBank/DDBJ databases">
        <title>Annotation for the trematode Fasciolopsis buski.</title>
        <authorList>
            <person name="Choi Y.-J."/>
        </authorList>
    </citation>
    <scope>NUCLEOTIDE SEQUENCE</scope>
    <source>
        <strain evidence="5">HT</strain>
        <tissue evidence="5">Whole worm</tissue>
    </source>
</reference>
<evidence type="ECO:0000256" key="2">
    <source>
        <dbReference type="ARBA" id="ARBA00017294"/>
    </source>
</evidence>
<feature type="compositionally biased region" description="Basic and acidic residues" evidence="3">
    <location>
        <begin position="528"/>
        <end position="538"/>
    </location>
</feature>
<feature type="region of interest" description="Disordered" evidence="3">
    <location>
        <begin position="157"/>
        <end position="178"/>
    </location>
</feature>
<evidence type="ECO:0000313" key="5">
    <source>
        <dbReference type="EMBL" id="KAA0198054.1"/>
    </source>
</evidence>
<dbReference type="GO" id="GO:0030686">
    <property type="term" value="C:90S preribosome"/>
    <property type="evidence" value="ECO:0007669"/>
    <property type="project" value="TreeGrafter"/>
</dbReference>
<keyword evidence="6" id="KW-1185">Reference proteome</keyword>
<proteinExistence type="inferred from homology"/>
<feature type="domain" description="Kri1-like C-terminal" evidence="4">
    <location>
        <begin position="397"/>
        <end position="487"/>
    </location>
</feature>
<feature type="compositionally biased region" description="Basic and acidic residues" evidence="3">
    <location>
        <begin position="288"/>
        <end position="300"/>
    </location>
</feature>
<feature type="region of interest" description="Disordered" evidence="3">
    <location>
        <begin position="288"/>
        <end position="343"/>
    </location>
</feature>
<feature type="compositionally biased region" description="Basic and acidic residues" evidence="3">
    <location>
        <begin position="318"/>
        <end position="328"/>
    </location>
</feature>
<dbReference type="OrthoDB" id="6129702at2759"/>